<dbReference type="Pfam" id="PF03432">
    <property type="entry name" value="Relaxase"/>
    <property type="match status" value="1"/>
</dbReference>
<name>A0A239JQW8_9SPHN</name>
<dbReference type="EMBL" id="FZPA01000011">
    <property type="protein sequence ID" value="SNT08205.1"/>
    <property type="molecule type" value="Genomic_DNA"/>
</dbReference>
<reference evidence="3 4" key="1">
    <citation type="submission" date="2017-06" db="EMBL/GenBank/DDBJ databases">
        <authorList>
            <person name="Kim H.J."/>
            <person name="Triplett B.A."/>
        </authorList>
    </citation>
    <scope>NUCLEOTIDE SEQUENCE [LARGE SCALE GENOMIC DNA]</scope>
    <source>
        <strain evidence="3 4">DS15</strain>
    </source>
</reference>
<dbReference type="Proteomes" id="UP000198339">
    <property type="component" value="Unassembled WGS sequence"/>
</dbReference>
<evidence type="ECO:0000313" key="3">
    <source>
        <dbReference type="EMBL" id="SNT08205.1"/>
    </source>
</evidence>
<feature type="compositionally biased region" description="Basic and acidic residues" evidence="1">
    <location>
        <begin position="146"/>
        <end position="159"/>
    </location>
</feature>
<dbReference type="AlphaFoldDB" id="A0A239JQW8"/>
<evidence type="ECO:0000256" key="1">
    <source>
        <dbReference type="SAM" id="MobiDB-lite"/>
    </source>
</evidence>
<dbReference type="InterPro" id="IPR005094">
    <property type="entry name" value="Endonuclease_MobA/VirD2"/>
</dbReference>
<feature type="region of interest" description="Disordered" evidence="1">
    <location>
        <begin position="1"/>
        <end position="20"/>
    </location>
</feature>
<dbReference type="OrthoDB" id="1826980at2"/>
<feature type="domain" description="MobA/VirD2-like nuclease" evidence="2">
    <location>
        <begin position="33"/>
        <end position="143"/>
    </location>
</feature>
<feature type="region of interest" description="Disordered" evidence="1">
    <location>
        <begin position="475"/>
        <end position="495"/>
    </location>
</feature>
<evidence type="ECO:0000259" key="2">
    <source>
        <dbReference type="Pfam" id="PF03432"/>
    </source>
</evidence>
<keyword evidence="4" id="KW-1185">Reference proteome</keyword>
<evidence type="ECO:0000313" key="4">
    <source>
        <dbReference type="Proteomes" id="UP000198339"/>
    </source>
</evidence>
<gene>
    <name evidence="3" type="ORF">SAMN06295955_11127</name>
</gene>
<sequence length="495" mass="56391">MIIKGKSRAGPSQLAHHLGRADTNERVEILQLDSAGTPEQAFRDWQTYTLATKGKLGLYHANIDPDTKYEMTPEQWTRAVEILEEELGLQGQPRAVVMHEKNGREHIHVVWARTDMDTMTLRSDSQNYQAHERASLRMEQEFGHEHVPGKHAKRDKEAQPEFPTAEVSHDEWQQAERSGIDHRERKAQVTALYEASDSGPAFKAALEDAGYVLARGDRRDFVILDDDAKVHSLGRQLPGVKAADLRAFMVDIDPQSLPSVKEARDAIREAGRVAPSPEADQSGQPDISAEQTIQESKSADRDTQMSQEAAAEAERQHIDALRRAVMELHATELREQELRHAREVTELQESQQAAADKAIETFAKEQAQRIVADRLPEPGGFERIWRNIREAVDEEARQQRLADEARRASDLEDRRNDEIRIMVSGLDAAQRAEINALVDRQGKERADLLKEQANDLKRRIEDDERARQIAREYEERQREALAREREGPERDPRAR</sequence>
<organism evidence="3 4">
    <name type="scientific">Sphingopyxis indica</name>
    <dbReference type="NCBI Taxonomy" id="436663"/>
    <lineage>
        <taxon>Bacteria</taxon>
        <taxon>Pseudomonadati</taxon>
        <taxon>Pseudomonadota</taxon>
        <taxon>Alphaproteobacteria</taxon>
        <taxon>Sphingomonadales</taxon>
        <taxon>Sphingomonadaceae</taxon>
        <taxon>Sphingopyxis</taxon>
    </lineage>
</organism>
<proteinExistence type="predicted"/>
<dbReference type="RefSeq" id="WP_089216701.1">
    <property type="nucleotide sequence ID" value="NZ_FZPA01000011.1"/>
</dbReference>
<feature type="compositionally biased region" description="Basic and acidic residues" evidence="1">
    <location>
        <begin position="167"/>
        <end position="183"/>
    </location>
</feature>
<feature type="region of interest" description="Disordered" evidence="1">
    <location>
        <begin position="270"/>
        <end position="315"/>
    </location>
</feature>
<feature type="compositionally biased region" description="Polar residues" evidence="1">
    <location>
        <begin position="279"/>
        <end position="296"/>
    </location>
</feature>
<protein>
    <submittedName>
        <fullName evidence="3">Relaxase/Mobilisation nuclease domain-containing protein</fullName>
    </submittedName>
</protein>
<feature type="region of interest" description="Disordered" evidence="1">
    <location>
        <begin position="146"/>
        <end position="183"/>
    </location>
</feature>
<accession>A0A239JQW8</accession>